<dbReference type="InterPro" id="IPR002413">
    <property type="entry name" value="V5_allergen-like"/>
</dbReference>
<dbReference type="SUPFAM" id="SSF55797">
    <property type="entry name" value="PR-1-like"/>
    <property type="match status" value="1"/>
</dbReference>
<dbReference type="InterPro" id="IPR014044">
    <property type="entry name" value="CAP_dom"/>
</dbReference>
<dbReference type="PRINTS" id="PR00837">
    <property type="entry name" value="V5TPXLIKE"/>
</dbReference>
<dbReference type="OrthoDB" id="5873441at2759"/>
<organism evidence="2 3">
    <name type="scientific">Teladorsagia circumcincta</name>
    <name type="common">Brown stomach worm</name>
    <name type="synonym">Ostertagia circumcincta</name>
    <dbReference type="NCBI Taxonomy" id="45464"/>
    <lineage>
        <taxon>Eukaryota</taxon>
        <taxon>Metazoa</taxon>
        <taxon>Ecdysozoa</taxon>
        <taxon>Nematoda</taxon>
        <taxon>Chromadorea</taxon>
        <taxon>Rhabditida</taxon>
        <taxon>Rhabditina</taxon>
        <taxon>Rhabditomorpha</taxon>
        <taxon>Strongyloidea</taxon>
        <taxon>Trichostrongylidae</taxon>
        <taxon>Teladorsagia</taxon>
    </lineage>
</organism>
<dbReference type="EMBL" id="KZ345323">
    <property type="protein sequence ID" value="PIO74171.1"/>
    <property type="molecule type" value="Genomic_DNA"/>
</dbReference>
<name>A0A2G9UV88_TELCI</name>
<evidence type="ECO:0000259" key="1">
    <source>
        <dbReference type="SMART" id="SM00198"/>
    </source>
</evidence>
<dbReference type="PANTHER" id="PTHR10334">
    <property type="entry name" value="CYSTEINE-RICH SECRETORY PROTEIN-RELATED"/>
    <property type="match status" value="1"/>
</dbReference>
<proteinExistence type="predicted"/>
<dbReference type="Proteomes" id="UP000230423">
    <property type="component" value="Unassembled WGS sequence"/>
</dbReference>
<dbReference type="SMART" id="SM00198">
    <property type="entry name" value="SCP"/>
    <property type="match status" value="1"/>
</dbReference>
<dbReference type="Pfam" id="PF00188">
    <property type="entry name" value="CAP"/>
    <property type="match status" value="1"/>
</dbReference>
<evidence type="ECO:0000313" key="3">
    <source>
        <dbReference type="Proteomes" id="UP000230423"/>
    </source>
</evidence>
<feature type="domain" description="SCP" evidence="1">
    <location>
        <begin position="6"/>
        <end position="146"/>
    </location>
</feature>
<protein>
    <submittedName>
        <fullName evidence="2">SCP-like protein</fullName>
    </submittedName>
</protein>
<sequence>MLLFLAHFRSRLAQGLVPNYLTNKNAPPGSNINNLTYSRELEHAAQKIADSCRFPAQPSDVGQNFAMVFSRLTSPYQAIMHAVKLWWREIKSIGINENMLFTQDLSNSPSAPRNFTQMAWASTTHVGCGINQCENGYFVVCHYSPR</sequence>
<reference evidence="2 3" key="1">
    <citation type="submission" date="2015-09" db="EMBL/GenBank/DDBJ databases">
        <title>Draft genome of the parasitic nematode Teladorsagia circumcincta isolate WARC Sus (inbred).</title>
        <authorList>
            <person name="Mitreva M."/>
        </authorList>
    </citation>
    <scope>NUCLEOTIDE SEQUENCE [LARGE SCALE GENOMIC DNA]</scope>
    <source>
        <strain evidence="2 3">S</strain>
    </source>
</reference>
<dbReference type="PRINTS" id="PR00838">
    <property type="entry name" value="V5ALLERGEN"/>
</dbReference>
<dbReference type="AlphaFoldDB" id="A0A2G9UV88"/>
<dbReference type="CDD" id="cd05380">
    <property type="entry name" value="CAP_euk"/>
    <property type="match status" value="1"/>
</dbReference>
<dbReference type="Gene3D" id="3.40.33.10">
    <property type="entry name" value="CAP"/>
    <property type="match status" value="1"/>
</dbReference>
<accession>A0A2G9UV88</accession>
<evidence type="ECO:0000313" key="2">
    <source>
        <dbReference type="EMBL" id="PIO74171.1"/>
    </source>
</evidence>
<dbReference type="InterPro" id="IPR001283">
    <property type="entry name" value="CRISP-related"/>
</dbReference>
<keyword evidence="3" id="KW-1185">Reference proteome</keyword>
<gene>
    <name evidence="2" type="ORF">TELCIR_03822</name>
</gene>
<dbReference type="InterPro" id="IPR035940">
    <property type="entry name" value="CAP_sf"/>
</dbReference>